<dbReference type="SUPFAM" id="SSF52047">
    <property type="entry name" value="RNI-like"/>
    <property type="match status" value="1"/>
</dbReference>
<dbReference type="PANTHER" id="PTHR24111:SF0">
    <property type="entry name" value="LEUCINE-RICH REPEAT-CONTAINING PROTEIN"/>
    <property type="match status" value="1"/>
</dbReference>
<sequence length="92" mass="10308">MDTINSLNPMDPEEEFKIFLQRLILNDQTLDNLDLYDSQIGVEGIEPLSEALKENQTLTNLKVTGKRFGDKGTQALSEALKVNQTLTRIGTL</sequence>
<evidence type="ECO:0000256" key="1">
    <source>
        <dbReference type="ARBA" id="ARBA00022737"/>
    </source>
</evidence>
<gene>
    <name evidence="2" type="ORF">M0813_26424</name>
</gene>
<dbReference type="Proteomes" id="UP001150062">
    <property type="component" value="Unassembled WGS sequence"/>
</dbReference>
<keyword evidence="1" id="KW-0677">Repeat</keyword>
<evidence type="ECO:0000313" key="2">
    <source>
        <dbReference type="EMBL" id="KAJ6238454.1"/>
    </source>
</evidence>
<keyword evidence="3" id="KW-1185">Reference proteome</keyword>
<organism evidence="2 3">
    <name type="scientific">Anaeramoeba flamelloides</name>
    <dbReference type="NCBI Taxonomy" id="1746091"/>
    <lineage>
        <taxon>Eukaryota</taxon>
        <taxon>Metamonada</taxon>
        <taxon>Anaeramoebidae</taxon>
        <taxon>Anaeramoeba</taxon>
    </lineage>
</organism>
<dbReference type="InterPro" id="IPR052201">
    <property type="entry name" value="LRR-containing_regulator"/>
</dbReference>
<dbReference type="SMART" id="SM00368">
    <property type="entry name" value="LRR_RI"/>
    <property type="match status" value="2"/>
</dbReference>
<evidence type="ECO:0000313" key="3">
    <source>
        <dbReference type="Proteomes" id="UP001150062"/>
    </source>
</evidence>
<comment type="caution">
    <text evidence="2">The sequence shown here is derived from an EMBL/GenBank/DDBJ whole genome shotgun (WGS) entry which is preliminary data.</text>
</comment>
<proteinExistence type="predicted"/>
<dbReference type="PANTHER" id="PTHR24111">
    <property type="entry name" value="LEUCINE-RICH REPEAT-CONTAINING PROTEIN 34"/>
    <property type="match status" value="1"/>
</dbReference>
<accession>A0ABQ8Y429</accession>
<dbReference type="Gene3D" id="3.80.10.10">
    <property type="entry name" value="Ribonuclease Inhibitor"/>
    <property type="match status" value="1"/>
</dbReference>
<dbReference type="EMBL" id="JAOAOG010000233">
    <property type="protein sequence ID" value="KAJ6238454.1"/>
    <property type="molecule type" value="Genomic_DNA"/>
</dbReference>
<protein>
    <submittedName>
        <fullName evidence="2">Nlr family card domain-containing protein</fullName>
    </submittedName>
</protein>
<name>A0ABQ8Y429_9EUKA</name>
<dbReference type="InterPro" id="IPR032675">
    <property type="entry name" value="LRR_dom_sf"/>
</dbReference>
<reference evidence="2" key="1">
    <citation type="submission" date="2022-08" db="EMBL/GenBank/DDBJ databases">
        <title>Novel sulfate-reducing endosymbionts in the free-living metamonad Anaeramoeba.</title>
        <authorList>
            <person name="Jerlstrom-Hultqvist J."/>
            <person name="Cepicka I."/>
            <person name="Gallot-Lavallee L."/>
            <person name="Salas-Leiva D."/>
            <person name="Curtis B.A."/>
            <person name="Zahonova K."/>
            <person name="Pipaliya S."/>
            <person name="Dacks J."/>
            <person name="Roger A.J."/>
        </authorList>
    </citation>
    <scope>NUCLEOTIDE SEQUENCE</scope>
    <source>
        <strain evidence="2">Schooner1</strain>
    </source>
</reference>